<dbReference type="SUPFAM" id="SSF51338">
    <property type="entry name" value="Composite domain of metallo-dependent hydrolases"/>
    <property type="match status" value="1"/>
</dbReference>
<dbReference type="InterPro" id="IPR011059">
    <property type="entry name" value="Metal-dep_hydrolase_composite"/>
</dbReference>
<feature type="non-terminal residue" evidence="1">
    <location>
        <position position="48"/>
    </location>
</feature>
<reference evidence="1" key="1">
    <citation type="submission" date="2018-05" db="EMBL/GenBank/DDBJ databases">
        <authorList>
            <person name="Lanie J.A."/>
            <person name="Ng W.-L."/>
            <person name="Kazmierczak K.M."/>
            <person name="Andrzejewski T.M."/>
            <person name="Davidsen T.M."/>
            <person name="Wayne K.J."/>
            <person name="Tettelin H."/>
            <person name="Glass J.I."/>
            <person name="Rusch D."/>
            <person name="Podicherti R."/>
            <person name="Tsui H.-C.T."/>
            <person name="Winkler M.E."/>
        </authorList>
    </citation>
    <scope>NUCLEOTIDE SEQUENCE</scope>
</reference>
<proteinExistence type="predicted"/>
<protein>
    <recommendedName>
        <fullName evidence="2">Dihydroorotase</fullName>
    </recommendedName>
</protein>
<name>A0A382LLH6_9ZZZZ</name>
<dbReference type="Gene3D" id="2.30.40.10">
    <property type="entry name" value="Urease, subunit C, domain 1"/>
    <property type="match status" value="1"/>
</dbReference>
<evidence type="ECO:0008006" key="2">
    <source>
        <dbReference type="Google" id="ProtNLM"/>
    </source>
</evidence>
<dbReference type="EMBL" id="UINC01087839">
    <property type="protein sequence ID" value="SVC37549.1"/>
    <property type="molecule type" value="Genomic_DNA"/>
</dbReference>
<dbReference type="GO" id="GO:0016810">
    <property type="term" value="F:hydrolase activity, acting on carbon-nitrogen (but not peptide) bonds"/>
    <property type="evidence" value="ECO:0007669"/>
    <property type="project" value="InterPro"/>
</dbReference>
<evidence type="ECO:0000313" key="1">
    <source>
        <dbReference type="EMBL" id="SVC37549.1"/>
    </source>
</evidence>
<accession>A0A382LLH6</accession>
<dbReference type="AlphaFoldDB" id="A0A382LLH6"/>
<gene>
    <name evidence="1" type="ORF">METZ01_LOCUS290403</name>
</gene>
<organism evidence="1">
    <name type="scientific">marine metagenome</name>
    <dbReference type="NCBI Taxonomy" id="408172"/>
    <lineage>
        <taxon>unclassified sequences</taxon>
        <taxon>metagenomes</taxon>
        <taxon>ecological metagenomes</taxon>
    </lineage>
</organism>
<sequence length="48" mass="5065">MRYDLLIKGGTLVDPAQGIHAGKDVAFTDGFVAAVEDDIATSEARETV</sequence>